<proteinExistence type="inferred from homology"/>
<evidence type="ECO:0000313" key="5">
    <source>
        <dbReference type="EMBL" id="KAK2077039.1"/>
    </source>
</evidence>
<dbReference type="Pfam" id="PF00076">
    <property type="entry name" value="RRM_1"/>
    <property type="match status" value="1"/>
</dbReference>
<feature type="compositionally biased region" description="Low complexity" evidence="3">
    <location>
        <begin position="11"/>
        <end position="34"/>
    </location>
</feature>
<gene>
    <name evidence="5" type="ORF">QBZ16_005267</name>
</gene>
<dbReference type="PROSITE" id="PS50102">
    <property type="entry name" value="RRM"/>
    <property type="match status" value="1"/>
</dbReference>
<comment type="similarity">
    <text evidence="1">Belongs to the RRM CPSF6/7 family.</text>
</comment>
<dbReference type="InterPro" id="IPR000504">
    <property type="entry name" value="RRM_dom"/>
</dbReference>
<evidence type="ECO:0000313" key="6">
    <source>
        <dbReference type="Proteomes" id="UP001255856"/>
    </source>
</evidence>
<dbReference type="AlphaFoldDB" id="A0AAD9MGJ3"/>
<dbReference type="GO" id="GO:0006397">
    <property type="term" value="P:mRNA processing"/>
    <property type="evidence" value="ECO:0007669"/>
    <property type="project" value="UniProtKB-KW"/>
</dbReference>
<evidence type="ECO:0000259" key="4">
    <source>
        <dbReference type="PROSITE" id="PS50102"/>
    </source>
</evidence>
<dbReference type="GO" id="GO:0003723">
    <property type="term" value="F:RNA binding"/>
    <property type="evidence" value="ECO:0007669"/>
    <property type="project" value="UniProtKB-UniRule"/>
</dbReference>
<reference evidence="5" key="1">
    <citation type="submission" date="2021-01" db="EMBL/GenBank/DDBJ databases">
        <authorList>
            <person name="Eckstrom K.M.E."/>
        </authorList>
    </citation>
    <scope>NUCLEOTIDE SEQUENCE</scope>
    <source>
        <strain evidence="5">UVCC 0001</strain>
    </source>
</reference>
<sequence length="225" mass="22505">MDDFDLYADLPAQQQQPGPSQYAAAPSASPSAAGDDSKAALGPKVEPRLAPAPLQPPPPGSSIFVSNLQWWTTDVELERLASAAAAAPVAGLRFIEDKSCGKSRGMAIVDFPSPAAAQAAIQGLNGVTIDGRPARVTLHQERGPQQGGPASAPGGPGAAHGRGPPANGGAGRGMPMMGGPPHMMGVPPAMMGMPGMMFGGMPPPGMPPPAFPGGRPPPPPGAPGR</sequence>
<evidence type="ECO:0000256" key="3">
    <source>
        <dbReference type="SAM" id="MobiDB-lite"/>
    </source>
</evidence>
<dbReference type="SMART" id="SM00360">
    <property type="entry name" value="RRM"/>
    <property type="match status" value="1"/>
</dbReference>
<protein>
    <recommendedName>
        <fullName evidence="4">RRM domain-containing protein</fullName>
    </recommendedName>
</protein>
<keyword evidence="2" id="KW-0694">RNA-binding</keyword>
<dbReference type="GO" id="GO:0005634">
    <property type="term" value="C:nucleus"/>
    <property type="evidence" value="ECO:0007669"/>
    <property type="project" value="UniProtKB-SubCell"/>
</dbReference>
<evidence type="ECO:0000256" key="1">
    <source>
        <dbReference type="ARBA" id="ARBA00006265"/>
    </source>
</evidence>
<name>A0AAD9MGJ3_PROWI</name>
<dbReference type="EMBL" id="JASFZW010000008">
    <property type="protein sequence ID" value="KAK2077039.1"/>
    <property type="molecule type" value="Genomic_DNA"/>
</dbReference>
<dbReference type="Gene3D" id="3.30.70.330">
    <property type="match status" value="1"/>
</dbReference>
<dbReference type="InterPro" id="IPR034772">
    <property type="entry name" value="CPSF6/7"/>
</dbReference>
<feature type="compositionally biased region" description="Gly residues" evidence="3">
    <location>
        <begin position="154"/>
        <end position="172"/>
    </location>
</feature>
<feature type="compositionally biased region" description="Pro residues" evidence="3">
    <location>
        <begin position="201"/>
        <end position="225"/>
    </location>
</feature>
<comment type="caution">
    <text evidence="5">The sequence shown here is derived from an EMBL/GenBank/DDBJ whole genome shotgun (WGS) entry which is preliminary data.</text>
</comment>
<dbReference type="CDD" id="cd12372">
    <property type="entry name" value="RRM_CFIm68_CFIm59"/>
    <property type="match status" value="1"/>
</dbReference>
<feature type="region of interest" description="Disordered" evidence="3">
    <location>
        <begin position="1"/>
        <end position="60"/>
    </location>
</feature>
<feature type="region of interest" description="Disordered" evidence="3">
    <location>
        <begin position="198"/>
        <end position="225"/>
    </location>
</feature>
<dbReference type="PANTHER" id="PTHR23204">
    <property type="entry name" value="CLEAVAGE AND POLYADENYLATION SPECIFIC FACTOR"/>
    <property type="match status" value="1"/>
</dbReference>
<feature type="compositionally biased region" description="Low complexity" evidence="3">
    <location>
        <begin position="143"/>
        <end position="153"/>
    </location>
</feature>
<accession>A0AAD9MGJ3</accession>
<dbReference type="InterPro" id="IPR012677">
    <property type="entry name" value="Nucleotide-bd_a/b_plait_sf"/>
</dbReference>
<dbReference type="SUPFAM" id="SSF54928">
    <property type="entry name" value="RNA-binding domain, RBD"/>
    <property type="match status" value="1"/>
</dbReference>
<feature type="domain" description="RRM" evidence="4">
    <location>
        <begin position="61"/>
        <end position="141"/>
    </location>
</feature>
<organism evidence="5 6">
    <name type="scientific">Prototheca wickerhamii</name>
    <dbReference type="NCBI Taxonomy" id="3111"/>
    <lineage>
        <taxon>Eukaryota</taxon>
        <taxon>Viridiplantae</taxon>
        <taxon>Chlorophyta</taxon>
        <taxon>core chlorophytes</taxon>
        <taxon>Trebouxiophyceae</taxon>
        <taxon>Chlorellales</taxon>
        <taxon>Chlorellaceae</taxon>
        <taxon>Prototheca</taxon>
    </lineage>
</organism>
<feature type="region of interest" description="Disordered" evidence="3">
    <location>
        <begin position="140"/>
        <end position="179"/>
    </location>
</feature>
<keyword evidence="6" id="KW-1185">Reference proteome</keyword>
<dbReference type="Proteomes" id="UP001255856">
    <property type="component" value="Unassembled WGS sequence"/>
</dbReference>
<evidence type="ECO:0000256" key="2">
    <source>
        <dbReference type="PROSITE-ProRule" id="PRU00176"/>
    </source>
</evidence>
<dbReference type="InterPro" id="IPR035979">
    <property type="entry name" value="RBD_domain_sf"/>
</dbReference>